<comment type="caution">
    <text evidence="7">The sequence shown here is derived from an EMBL/GenBank/DDBJ whole genome shotgun (WGS) entry which is preliminary data.</text>
</comment>
<evidence type="ECO:0000313" key="8">
    <source>
        <dbReference type="Proteomes" id="UP000319746"/>
    </source>
</evidence>
<dbReference type="Pfam" id="PF01593">
    <property type="entry name" value="Amino_oxidase"/>
    <property type="match status" value="1"/>
</dbReference>
<dbReference type="RefSeq" id="WP_141865017.1">
    <property type="nucleotide sequence ID" value="NZ_BAABAN010000001.1"/>
</dbReference>
<feature type="region of interest" description="Disordered" evidence="5">
    <location>
        <begin position="518"/>
        <end position="538"/>
    </location>
</feature>
<evidence type="ECO:0000256" key="4">
    <source>
        <dbReference type="RuleBase" id="RU362075"/>
    </source>
</evidence>
<reference evidence="7 8" key="1">
    <citation type="submission" date="2019-06" db="EMBL/GenBank/DDBJ databases">
        <title>Sequencing the genomes of 1000 actinobacteria strains.</title>
        <authorList>
            <person name="Klenk H.-P."/>
        </authorList>
    </citation>
    <scope>NUCLEOTIDE SEQUENCE [LARGE SCALE GENOMIC DNA]</scope>
    <source>
        <strain evidence="7 8">DSM 24083</strain>
    </source>
</reference>
<feature type="compositionally biased region" description="Low complexity" evidence="5">
    <location>
        <begin position="528"/>
        <end position="538"/>
    </location>
</feature>
<comment type="pathway">
    <text evidence="1 4">Carotenoid biosynthesis.</text>
</comment>
<dbReference type="PRINTS" id="PR00419">
    <property type="entry name" value="ADXRDTASE"/>
</dbReference>
<dbReference type="Gene3D" id="3.50.50.60">
    <property type="entry name" value="FAD/NAD(P)-binding domain"/>
    <property type="match status" value="2"/>
</dbReference>
<keyword evidence="3 4" id="KW-0560">Oxidoreductase</keyword>
<accession>A0A543APA7</accession>
<evidence type="ECO:0000259" key="6">
    <source>
        <dbReference type="Pfam" id="PF01593"/>
    </source>
</evidence>
<proteinExistence type="inferred from homology"/>
<dbReference type="EMBL" id="VFOU01000001">
    <property type="protein sequence ID" value="TQL74414.1"/>
    <property type="molecule type" value="Genomic_DNA"/>
</dbReference>
<dbReference type="AlphaFoldDB" id="A0A543APA7"/>
<organism evidence="7 8">
    <name type="scientific">Enteractinococcus coprophilus</name>
    <dbReference type="NCBI Taxonomy" id="1027633"/>
    <lineage>
        <taxon>Bacteria</taxon>
        <taxon>Bacillati</taxon>
        <taxon>Actinomycetota</taxon>
        <taxon>Actinomycetes</taxon>
        <taxon>Micrococcales</taxon>
        <taxon>Micrococcaceae</taxon>
    </lineage>
</organism>
<dbReference type="GO" id="GO:0016117">
    <property type="term" value="P:carotenoid biosynthetic process"/>
    <property type="evidence" value="ECO:0007669"/>
    <property type="project" value="UniProtKB-KW"/>
</dbReference>
<dbReference type="PANTHER" id="PTHR43734:SF1">
    <property type="entry name" value="PHYTOENE DESATURASE"/>
    <property type="match status" value="1"/>
</dbReference>
<name>A0A543APA7_9MICC</name>
<dbReference type="GO" id="GO:0016491">
    <property type="term" value="F:oxidoreductase activity"/>
    <property type="evidence" value="ECO:0007669"/>
    <property type="project" value="UniProtKB-KW"/>
</dbReference>
<keyword evidence="2 4" id="KW-0125">Carotenoid biosynthesis</keyword>
<dbReference type="InterPro" id="IPR036188">
    <property type="entry name" value="FAD/NAD-bd_sf"/>
</dbReference>
<keyword evidence="8" id="KW-1185">Reference proteome</keyword>
<comment type="similarity">
    <text evidence="4">Belongs to the carotenoid/retinoid oxidoreductase family.</text>
</comment>
<dbReference type="InterPro" id="IPR014105">
    <property type="entry name" value="Carotenoid/retinoid_OxRdtase"/>
</dbReference>
<dbReference type="PANTHER" id="PTHR43734">
    <property type="entry name" value="PHYTOENE DESATURASE"/>
    <property type="match status" value="1"/>
</dbReference>
<dbReference type="NCBIfam" id="TIGR02734">
    <property type="entry name" value="crtI_fam"/>
    <property type="match status" value="1"/>
</dbReference>
<dbReference type="OrthoDB" id="9774675at2"/>
<dbReference type="InterPro" id="IPR002937">
    <property type="entry name" value="Amino_oxidase"/>
</dbReference>
<sequence length="538" mass="58991">MTTHDHPMPSAIVIGAGVAGLATAGLLARDGYDVTVLEKEPRIGGRAGVLEDQGFRWDMGPSWWLMPGAFEHFYELMGTTVDDELDLVPLNDPAFRMFTEGFPPLDVTTGVDNIMALFEQFEPGAGQAVENYLAEMGTDYGLAIQQFLYTNFTELRGLASPEIMRRLKRLAQKLTQTIEADVATQFNDVRLRQLLTYAAVFLSSAPNITPAFYGIMNYTTLVEGVAYPMGGFGTFVDSLHRLAVDAGVQIHTETEVERIHHTGSQRRRRVAGVTYRNVSGEHRLLADVVISCADRHHTETQLVWDGRSARPKYWQRANPGMSCVLVYLGIEGQLPELAHHSLFFSADWDPDFAAVFPPSDRPERSAFSKSLYVSRASATDPSVAPEGYENLFVLVPVPPMHNGILGSLNHSEDPETTAIVDQALEMIAQRIGVPDLAERVVVKHTMATGDFQDMFNAWQGNALGLAHTLEQSAFFRGSNASKQLAGLYFAGATTVPGVGLPMCLISAENIVKRLRDDTTTAPLPTPLQPSTTPVAHTQ</sequence>
<gene>
    <name evidence="7" type="ORF">FB556_0878</name>
</gene>
<dbReference type="SUPFAM" id="SSF51905">
    <property type="entry name" value="FAD/NAD(P)-binding domain"/>
    <property type="match status" value="1"/>
</dbReference>
<evidence type="ECO:0000313" key="7">
    <source>
        <dbReference type="EMBL" id="TQL74414.1"/>
    </source>
</evidence>
<evidence type="ECO:0000256" key="1">
    <source>
        <dbReference type="ARBA" id="ARBA00004829"/>
    </source>
</evidence>
<protein>
    <submittedName>
        <fullName evidence="7">Phytoene desaturase</fullName>
    </submittedName>
</protein>
<feature type="domain" description="Amine oxidase" evidence="6">
    <location>
        <begin position="18"/>
        <end position="511"/>
    </location>
</feature>
<evidence type="ECO:0000256" key="5">
    <source>
        <dbReference type="SAM" id="MobiDB-lite"/>
    </source>
</evidence>
<dbReference type="Proteomes" id="UP000319746">
    <property type="component" value="Unassembled WGS sequence"/>
</dbReference>
<evidence type="ECO:0000256" key="2">
    <source>
        <dbReference type="ARBA" id="ARBA00022746"/>
    </source>
</evidence>
<evidence type="ECO:0000256" key="3">
    <source>
        <dbReference type="ARBA" id="ARBA00023002"/>
    </source>
</evidence>